<evidence type="ECO:0000313" key="2">
    <source>
        <dbReference type="EMBL" id="KAG2900721.1"/>
    </source>
</evidence>
<dbReference type="EMBL" id="MJFZ01000640">
    <property type="protein sequence ID" value="RAW26532.1"/>
    <property type="molecule type" value="Genomic_DNA"/>
</dbReference>
<dbReference type="EMBL" id="RCMV01000635">
    <property type="protein sequence ID" value="KAG3214480.1"/>
    <property type="molecule type" value="Genomic_DNA"/>
</dbReference>
<dbReference type="EMBL" id="RCML01000517">
    <property type="protein sequence ID" value="KAG2974810.1"/>
    <property type="molecule type" value="Genomic_DNA"/>
</dbReference>
<accession>A0A329RT18</accession>
<name>A0A329RT18_9STRA</name>
<evidence type="ECO:0000313" key="1">
    <source>
        <dbReference type="EMBL" id="KAG2850460.1"/>
    </source>
</evidence>
<dbReference type="Proteomes" id="UP000735874">
    <property type="component" value="Unassembled WGS sequence"/>
</dbReference>
<gene>
    <name evidence="6" type="ORF">PC110_g17064</name>
    <name evidence="1" type="ORF">PC113_g16768</name>
    <name evidence="2" type="ORF">PC115_g16123</name>
    <name evidence="3" type="ORF">PC117_g17744</name>
    <name evidence="4" type="ORF">PC118_g14320</name>
    <name evidence="5" type="ORF">PC129_g14606</name>
</gene>
<dbReference type="Proteomes" id="UP000697107">
    <property type="component" value="Unassembled WGS sequence"/>
</dbReference>
<dbReference type="Proteomes" id="UP000251314">
    <property type="component" value="Unassembled WGS sequence"/>
</dbReference>
<evidence type="ECO:0000313" key="7">
    <source>
        <dbReference type="Proteomes" id="UP000251314"/>
    </source>
</evidence>
<sequence length="32" mass="3410">MDDGLWTILSDVFGGRVGISGEVLLESAVDEE</sequence>
<reference evidence="6 7" key="1">
    <citation type="submission" date="2018-01" db="EMBL/GenBank/DDBJ databases">
        <title>Draft genome of the strawberry crown rot pathogen Phytophthora cactorum.</title>
        <authorList>
            <person name="Armitage A.D."/>
            <person name="Lysoe E."/>
            <person name="Nellist C.F."/>
            <person name="Harrison R.J."/>
            <person name="Brurberg M.B."/>
        </authorList>
    </citation>
    <scope>NUCLEOTIDE SEQUENCE [LARGE SCALE GENOMIC DNA]</scope>
    <source>
        <strain evidence="6 7">10300</strain>
    </source>
</reference>
<dbReference type="EMBL" id="RCMK01000682">
    <property type="protein sequence ID" value="KAG2916308.1"/>
    <property type="molecule type" value="Genomic_DNA"/>
</dbReference>
<dbReference type="Proteomes" id="UP000760860">
    <property type="component" value="Unassembled WGS sequence"/>
</dbReference>
<evidence type="ECO:0000313" key="4">
    <source>
        <dbReference type="EMBL" id="KAG2974810.1"/>
    </source>
</evidence>
<dbReference type="Proteomes" id="UP000736787">
    <property type="component" value="Unassembled WGS sequence"/>
</dbReference>
<protein>
    <submittedName>
        <fullName evidence="6">Uncharacterized protein</fullName>
    </submittedName>
</protein>
<dbReference type="OrthoDB" id="123396at2759"/>
<reference evidence="1" key="2">
    <citation type="submission" date="2018-10" db="EMBL/GenBank/DDBJ databases">
        <title>Effector identification in a new, highly contiguous assembly of the strawberry crown rot pathogen Phytophthora cactorum.</title>
        <authorList>
            <person name="Armitage A.D."/>
            <person name="Nellist C.F."/>
            <person name="Bates H."/>
            <person name="Vickerstaff R.J."/>
            <person name="Harrison R.J."/>
        </authorList>
    </citation>
    <scope>NUCLEOTIDE SEQUENCE</scope>
    <source>
        <strain evidence="1">15-7</strain>
        <strain evidence="2">4032</strain>
        <strain evidence="3">4040</strain>
        <strain evidence="4">P415</strain>
        <strain evidence="5">P421</strain>
    </source>
</reference>
<organism evidence="6 7">
    <name type="scientific">Phytophthora cactorum</name>
    <dbReference type="NCBI Taxonomy" id="29920"/>
    <lineage>
        <taxon>Eukaryota</taxon>
        <taxon>Sar</taxon>
        <taxon>Stramenopiles</taxon>
        <taxon>Oomycota</taxon>
        <taxon>Peronosporomycetes</taxon>
        <taxon>Peronosporales</taxon>
        <taxon>Peronosporaceae</taxon>
        <taxon>Phytophthora</taxon>
    </lineage>
</organism>
<evidence type="ECO:0000313" key="3">
    <source>
        <dbReference type="EMBL" id="KAG2916308.1"/>
    </source>
</evidence>
<comment type="caution">
    <text evidence="6">The sequence shown here is derived from an EMBL/GenBank/DDBJ whole genome shotgun (WGS) entry which is preliminary data.</text>
</comment>
<evidence type="ECO:0000313" key="5">
    <source>
        <dbReference type="EMBL" id="KAG3214480.1"/>
    </source>
</evidence>
<dbReference type="AlphaFoldDB" id="A0A329RT18"/>
<dbReference type="VEuPathDB" id="FungiDB:PC110_g17064"/>
<keyword evidence="7" id="KW-1185">Reference proteome</keyword>
<proteinExistence type="predicted"/>
<dbReference type="EMBL" id="RCMG01000684">
    <property type="protein sequence ID" value="KAG2850460.1"/>
    <property type="molecule type" value="Genomic_DNA"/>
</dbReference>
<evidence type="ECO:0000313" key="6">
    <source>
        <dbReference type="EMBL" id="RAW26532.1"/>
    </source>
</evidence>
<dbReference type="EMBL" id="RCMI01000688">
    <property type="protein sequence ID" value="KAG2900721.1"/>
    <property type="molecule type" value="Genomic_DNA"/>
</dbReference>
<dbReference type="Proteomes" id="UP000774804">
    <property type="component" value="Unassembled WGS sequence"/>
</dbReference>